<feature type="domain" description="PDZ" evidence="2">
    <location>
        <begin position="59"/>
        <end position="135"/>
    </location>
</feature>
<keyword evidence="4" id="KW-1185">Reference proteome</keyword>
<proteinExistence type="predicted"/>
<accession>A0AB34K4L6</accession>
<protein>
    <recommendedName>
        <fullName evidence="2">PDZ domain-containing protein</fullName>
    </recommendedName>
</protein>
<evidence type="ECO:0000313" key="4">
    <source>
        <dbReference type="Proteomes" id="UP001515480"/>
    </source>
</evidence>
<dbReference type="PROSITE" id="PS50106">
    <property type="entry name" value="PDZ"/>
    <property type="match status" value="1"/>
</dbReference>
<dbReference type="EMBL" id="JBGBPQ010000001">
    <property type="protein sequence ID" value="KAL1529394.1"/>
    <property type="molecule type" value="Genomic_DNA"/>
</dbReference>
<evidence type="ECO:0000256" key="1">
    <source>
        <dbReference type="SAM" id="MobiDB-lite"/>
    </source>
</evidence>
<dbReference type="Pfam" id="PF17820">
    <property type="entry name" value="PDZ_6"/>
    <property type="match status" value="1"/>
</dbReference>
<feature type="region of interest" description="Disordered" evidence="1">
    <location>
        <begin position="155"/>
        <end position="176"/>
    </location>
</feature>
<evidence type="ECO:0000259" key="2">
    <source>
        <dbReference type="PROSITE" id="PS50106"/>
    </source>
</evidence>
<dbReference type="Proteomes" id="UP001515480">
    <property type="component" value="Unassembled WGS sequence"/>
</dbReference>
<dbReference type="AlphaFoldDB" id="A0AB34K4L6"/>
<evidence type="ECO:0000313" key="3">
    <source>
        <dbReference type="EMBL" id="KAL1529394.1"/>
    </source>
</evidence>
<name>A0AB34K4L6_PRYPA</name>
<gene>
    <name evidence="3" type="ORF">AB1Y20_000344</name>
</gene>
<sequence>MLLRIRQWNFNSLRQLPQPSSSPVIHHITPQSEAWMSPSRSSFHTSLLAIACLHEVVFEIQLYRRARERFGVSLSGKGRWPQVVNVSNDGLARGRLRPGDCIIAVNRIQVFDEEEANRLLRESSGKILLTVYRKNGLLHERDDLTEIAVTFSSSDIGEPLDDDDNEETGSVNELRL</sequence>
<comment type="caution">
    <text evidence="3">The sequence shown here is derived from an EMBL/GenBank/DDBJ whole genome shotgun (WGS) entry which is preliminary data.</text>
</comment>
<dbReference type="SMART" id="SM00228">
    <property type="entry name" value="PDZ"/>
    <property type="match status" value="1"/>
</dbReference>
<dbReference type="SUPFAM" id="SSF50156">
    <property type="entry name" value="PDZ domain-like"/>
    <property type="match status" value="1"/>
</dbReference>
<dbReference type="InterPro" id="IPR036034">
    <property type="entry name" value="PDZ_sf"/>
</dbReference>
<reference evidence="3 4" key="1">
    <citation type="journal article" date="2024" name="Science">
        <title>Giant polyketide synthase enzymes in the biosynthesis of giant marine polyether toxins.</title>
        <authorList>
            <person name="Fallon T.R."/>
            <person name="Shende V.V."/>
            <person name="Wierzbicki I.H."/>
            <person name="Pendleton A.L."/>
            <person name="Watervoot N.F."/>
            <person name="Auber R.P."/>
            <person name="Gonzalez D.J."/>
            <person name="Wisecaver J.H."/>
            <person name="Moore B.S."/>
        </authorList>
    </citation>
    <scope>NUCLEOTIDE SEQUENCE [LARGE SCALE GENOMIC DNA]</scope>
    <source>
        <strain evidence="3 4">12B1</strain>
    </source>
</reference>
<dbReference type="InterPro" id="IPR041489">
    <property type="entry name" value="PDZ_6"/>
</dbReference>
<dbReference type="Gene3D" id="2.30.42.10">
    <property type="match status" value="1"/>
</dbReference>
<dbReference type="InterPro" id="IPR001478">
    <property type="entry name" value="PDZ"/>
</dbReference>
<feature type="compositionally biased region" description="Acidic residues" evidence="1">
    <location>
        <begin position="158"/>
        <end position="167"/>
    </location>
</feature>
<dbReference type="CDD" id="cd00136">
    <property type="entry name" value="PDZ_canonical"/>
    <property type="match status" value="1"/>
</dbReference>
<organism evidence="3 4">
    <name type="scientific">Prymnesium parvum</name>
    <name type="common">Toxic golden alga</name>
    <dbReference type="NCBI Taxonomy" id="97485"/>
    <lineage>
        <taxon>Eukaryota</taxon>
        <taxon>Haptista</taxon>
        <taxon>Haptophyta</taxon>
        <taxon>Prymnesiophyceae</taxon>
        <taxon>Prymnesiales</taxon>
        <taxon>Prymnesiaceae</taxon>
        <taxon>Prymnesium</taxon>
    </lineage>
</organism>